<gene>
    <name evidence="1" type="ORF">dnm_006500</name>
</gene>
<dbReference type="KEGG" id="dmm:dnm_006500"/>
<proteinExistence type="predicted"/>
<keyword evidence="2" id="KW-1185">Reference proteome</keyword>
<name>A0A975BFY7_9BACT</name>
<dbReference type="EMBL" id="CP061800">
    <property type="protein sequence ID" value="QTA84651.1"/>
    <property type="molecule type" value="Genomic_DNA"/>
</dbReference>
<dbReference type="AlphaFoldDB" id="A0A975BFY7"/>
<evidence type="ECO:0000313" key="2">
    <source>
        <dbReference type="Proteomes" id="UP000663722"/>
    </source>
</evidence>
<reference evidence="1" key="1">
    <citation type="journal article" date="2021" name="Microb. Physiol.">
        <title>Proteogenomic Insights into the Physiology of Marine, Sulfate-Reducing, Filamentous Desulfonema limicola and Desulfonema magnum.</title>
        <authorList>
            <person name="Schnaars V."/>
            <person name="Wohlbrand L."/>
            <person name="Scheve S."/>
            <person name="Hinrichs C."/>
            <person name="Reinhardt R."/>
            <person name="Rabus R."/>
        </authorList>
    </citation>
    <scope>NUCLEOTIDE SEQUENCE</scope>
    <source>
        <strain evidence="1">4be13</strain>
    </source>
</reference>
<organism evidence="1 2">
    <name type="scientific">Desulfonema magnum</name>
    <dbReference type="NCBI Taxonomy" id="45655"/>
    <lineage>
        <taxon>Bacteria</taxon>
        <taxon>Pseudomonadati</taxon>
        <taxon>Thermodesulfobacteriota</taxon>
        <taxon>Desulfobacteria</taxon>
        <taxon>Desulfobacterales</taxon>
        <taxon>Desulfococcaceae</taxon>
        <taxon>Desulfonema</taxon>
    </lineage>
</organism>
<evidence type="ECO:0000313" key="1">
    <source>
        <dbReference type="EMBL" id="QTA84651.1"/>
    </source>
</evidence>
<dbReference type="Proteomes" id="UP000663722">
    <property type="component" value="Chromosome"/>
</dbReference>
<accession>A0A975BFY7</accession>
<sequence>MKILRFSSAFFIRRTSNYSYFTYNTRFFIKISFIYNDIFMI</sequence>
<protein>
    <submittedName>
        <fullName evidence="1">Uncharacterized protein</fullName>
    </submittedName>
</protein>